<gene>
    <name evidence="2" type="ORF">R55214_HHFBAMCI_01661</name>
</gene>
<evidence type="ECO:0000313" key="3">
    <source>
        <dbReference type="Proteomes" id="UP001314166"/>
    </source>
</evidence>
<reference evidence="2 3" key="1">
    <citation type="submission" date="2023-10" db="EMBL/GenBank/DDBJ databases">
        <authorList>
            <person name="Botero Cardona J."/>
        </authorList>
    </citation>
    <scope>NUCLEOTIDE SEQUENCE [LARGE SCALE GENOMIC DNA]</scope>
    <source>
        <strain evidence="2 3">R-55214</strain>
    </source>
</reference>
<dbReference type="EMBL" id="CAUZMB010000019">
    <property type="protein sequence ID" value="CAK1255211.1"/>
    <property type="molecule type" value="Genomic_DNA"/>
</dbReference>
<organism evidence="2 3">
    <name type="scientific">Fructobacillus evanidus</name>
    <dbReference type="NCBI Taxonomy" id="3064281"/>
    <lineage>
        <taxon>Bacteria</taxon>
        <taxon>Bacillati</taxon>
        <taxon>Bacillota</taxon>
        <taxon>Bacilli</taxon>
        <taxon>Lactobacillales</taxon>
        <taxon>Lactobacillaceae</taxon>
        <taxon>Fructobacillus</taxon>
    </lineage>
</organism>
<dbReference type="RefSeq" id="WP_338348600.1">
    <property type="nucleotide sequence ID" value="NZ_CAUZMB010000019.1"/>
</dbReference>
<dbReference type="Proteomes" id="UP001314166">
    <property type="component" value="Unassembled WGS sequence"/>
</dbReference>
<sequence length="72" mass="8346">MTLMQFNDALMTIIAVGVVILSCMAIKYYKQAPLFDEYDIEKDITNDIVHQSKRLAKRDLKRTKKARLAERA</sequence>
<name>A0ABM9N2L6_9LACO</name>
<protein>
    <submittedName>
        <fullName evidence="2">Uncharacterized protein</fullName>
    </submittedName>
</protein>
<comment type="caution">
    <text evidence="2">The sequence shown here is derived from an EMBL/GenBank/DDBJ whole genome shotgun (WGS) entry which is preliminary data.</text>
</comment>
<keyword evidence="1" id="KW-1133">Transmembrane helix</keyword>
<evidence type="ECO:0000256" key="1">
    <source>
        <dbReference type="SAM" id="Phobius"/>
    </source>
</evidence>
<evidence type="ECO:0000313" key="2">
    <source>
        <dbReference type="EMBL" id="CAK1255211.1"/>
    </source>
</evidence>
<proteinExistence type="predicted"/>
<keyword evidence="3" id="KW-1185">Reference proteome</keyword>
<feature type="transmembrane region" description="Helical" evidence="1">
    <location>
        <begin position="6"/>
        <end position="26"/>
    </location>
</feature>
<keyword evidence="1" id="KW-0812">Transmembrane</keyword>
<keyword evidence="1" id="KW-0472">Membrane</keyword>
<accession>A0ABM9N2L6</accession>